<evidence type="ECO:0000256" key="2">
    <source>
        <dbReference type="ARBA" id="ARBA00022825"/>
    </source>
</evidence>
<evidence type="ECO:0000259" key="4">
    <source>
        <dbReference type="Pfam" id="PF00326"/>
    </source>
</evidence>
<feature type="domain" description="Dipeptidylpeptidase IV N-terminal" evidence="5">
    <location>
        <begin position="197"/>
        <end position="289"/>
    </location>
</feature>
<dbReference type="PANTHER" id="PTHR42776">
    <property type="entry name" value="SERINE PEPTIDASE S9 FAMILY MEMBER"/>
    <property type="match status" value="1"/>
</dbReference>
<reference evidence="6 7" key="1">
    <citation type="submission" date="2020-11" db="EMBL/GenBank/DDBJ databases">
        <title>Complete genome sequence for Salinimonas sp. strain G2-b.</title>
        <authorList>
            <person name="Park S.-J."/>
        </authorList>
    </citation>
    <scope>NUCLEOTIDE SEQUENCE [LARGE SCALE GENOMIC DNA]</scope>
    <source>
        <strain evidence="6 7">G2-b</strain>
    </source>
</reference>
<dbReference type="InterPro" id="IPR011659">
    <property type="entry name" value="WD40"/>
</dbReference>
<dbReference type="PANTHER" id="PTHR42776:SF27">
    <property type="entry name" value="DIPEPTIDYL PEPTIDASE FAMILY MEMBER 6"/>
    <property type="match status" value="1"/>
</dbReference>
<dbReference type="InterPro" id="IPR011042">
    <property type="entry name" value="6-blade_b-propeller_TolB-like"/>
</dbReference>
<feature type="chain" id="PRO_5032755526" evidence="3">
    <location>
        <begin position="26"/>
        <end position="684"/>
    </location>
</feature>
<evidence type="ECO:0000313" key="6">
    <source>
        <dbReference type="EMBL" id="QPG05366.1"/>
    </source>
</evidence>
<dbReference type="InterPro" id="IPR029058">
    <property type="entry name" value="AB_hydrolase_fold"/>
</dbReference>
<sequence>MNFTSFYRRSLPIALASCLSVPALAQEGLADTLQYQDVFNLEYAAAPFFSPQGDTVYYVRHSMDIMNDRTTSALWQVNLKDQRHRPMLANSGNIRQPALSPDGTRLAYVSDENGSAQIYMHYLEDGLTARLTKLTESPSQMTWSPDGKQLAFTMFTATKQQPLFSSMPGKPEGAKWAESAKYIEKTDYRADGQGYLDSGHRQIYILPAEGGTPRQLTTGAYPNSSELSFSAQGNWLYFAADRSKDFALHPVRGDIFRINTTTAKVEQVTDMPGPEARPQLSPDGKYLAFTQLQDNKQSYQTPDLVVMELGSNKVTRLTEVLDRSLGSFKWAEDSASLVFSYLDKGHHRLARVGLDAEIQKYEVSLGGQSLGRPYTSGEFALSSKGQIAYTQASDSRPADLSLLTPQGERRTLTTLNEDALGHLTLAEVKHLPVTSTVDDRQIDAWVAYPPGFDRNKKYPMILEIHGGPHAAYGPHFAMEIQLMAAKGYVVVWSNPRGSSSYGAEFGNLIHHNYPSDDYQDLMDVVDAVVAEGAVDSNNLFITGGSGGGVLTAWSIGKTDRFAAAVVAKPVINWMSFALTADAYPYFSQYWMPGKPWEVADHLWEHSPLSLVGNVTTPTMLLTGEADYRTPISESEQFYQALRLQQVDAAMVRIPGAPHGIAGRPSRLIQKTGNILAWFERYKSK</sequence>
<dbReference type="Pfam" id="PF07676">
    <property type="entry name" value="PD40"/>
    <property type="match status" value="2"/>
</dbReference>
<feature type="domain" description="Peptidase S9 prolyl oligopeptidase catalytic" evidence="4">
    <location>
        <begin position="474"/>
        <end position="681"/>
    </location>
</feature>
<dbReference type="Pfam" id="PF00930">
    <property type="entry name" value="DPPIV_N"/>
    <property type="match status" value="1"/>
</dbReference>
<evidence type="ECO:0000259" key="5">
    <source>
        <dbReference type="Pfam" id="PF00930"/>
    </source>
</evidence>
<name>A0A7S9DWP8_9ALTE</name>
<protein>
    <submittedName>
        <fullName evidence="6">S9 family peptidase</fullName>
    </submittedName>
</protein>
<dbReference type="Gene3D" id="3.40.50.1820">
    <property type="entry name" value="alpha/beta hydrolase"/>
    <property type="match status" value="1"/>
</dbReference>
<dbReference type="AlphaFoldDB" id="A0A7S9DWP8"/>
<dbReference type="InterPro" id="IPR002469">
    <property type="entry name" value="Peptidase_S9B_N"/>
</dbReference>
<evidence type="ECO:0000256" key="3">
    <source>
        <dbReference type="SAM" id="SignalP"/>
    </source>
</evidence>
<keyword evidence="1" id="KW-0378">Hydrolase</keyword>
<gene>
    <name evidence="6" type="ORF">IT774_14855</name>
</gene>
<accession>A0A7S9DWP8</accession>
<dbReference type="KEGG" id="smaa:IT774_14855"/>
<proteinExistence type="predicted"/>
<dbReference type="SUPFAM" id="SSF82171">
    <property type="entry name" value="DPP6 N-terminal domain-like"/>
    <property type="match status" value="1"/>
</dbReference>
<dbReference type="Proteomes" id="UP000595095">
    <property type="component" value="Chromosome"/>
</dbReference>
<organism evidence="6 7">
    <name type="scientific">Salinimonas marina</name>
    <dbReference type="NCBI Taxonomy" id="2785918"/>
    <lineage>
        <taxon>Bacteria</taxon>
        <taxon>Pseudomonadati</taxon>
        <taxon>Pseudomonadota</taxon>
        <taxon>Gammaproteobacteria</taxon>
        <taxon>Alteromonadales</taxon>
        <taxon>Alteromonadaceae</taxon>
        <taxon>Alteromonas/Salinimonas group</taxon>
        <taxon>Salinimonas</taxon>
    </lineage>
</organism>
<dbReference type="Pfam" id="PF00326">
    <property type="entry name" value="Peptidase_S9"/>
    <property type="match status" value="1"/>
</dbReference>
<dbReference type="RefSeq" id="WP_195810456.1">
    <property type="nucleotide sequence ID" value="NZ_CP064795.1"/>
</dbReference>
<keyword evidence="2" id="KW-0720">Serine protease</keyword>
<dbReference type="GO" id="GO:0006508">
    <property type="term" value="P:proteolysis"/>
    <property type="evidence" value="ECO:0007669"/>
    <property type="project" value="InterPro"/>
</dbReference>
<dbReference type="SUPFAM" id="SSF53474">
    <property type="entry name" value="alpha/beta-Hydrolases"/>
    <property type="match status" value="1"/>
</dbReference>
<evidence type="ECO:0000313" key="7">
    <source>
        <dbReference type="Proteomes" id="UP000595095"/>
    </source>
</evidence>
<keyword evidence="7" id="KW-1185">Reference proteome</keyword>
<dbReference type="InterPro" id="IPR001375">
    <property type="entry name" value="Peptidase_S9_cat"/>
</dbReference>
<dbReference type="Gene3D" id="2.120.10.30">
    <property type="entry name" value="TolB, C-terminal domain"/>
    <property type="match status" value="2"/>
</dbReference>
<evidence type="ECO:0000256" key="1">
    <source>
        <dbReference type="ARBA" id="ARBA00022801"/>
    </source>
</evidence>
<feature type="signal peptide" evidence="3">
    <location>
        <begin position="1"/>
        <end position="25"/>
    </location>
</feature>
<dbReference type="GO" id="GO:0004252">
    <property type="term" value="F:serine-type endopeptidase activity"/>
    <property type="evidence" value="ECO:0007669"/>
    <property type="project" value="TreeGrafter"/>
</dbReference>
<keyword evidence="3" id="KW-0732">Signal</keyword>
<keyword evidence="2" id="KW-0645">Protease</keyword>
<dbReference type="EMBL" id="CP064795">
    <property type="protein sequence ID" value="QPG05366.1"/>
    <property type="molecule type" value="Genomic_DNA"/>
</dbReference>